<reference evidence="1" key="2">
    <citation type="journal article" date="2014" name="ISME J.">
        <title>Microbial stratification in low pH oxic and suboxic macroscopic growths along an acid mine drainage.</title>
        <authorList>
            <person name="Mendez-Garcia C."/>
            <person name="Mesa V."/>
            <person name="Sprenger R.R."/>
            <person name="Richter M."/>
            <person name="Diez M.S."/>
            <person name="Solano J."/>
            <person name="Bargiela R."/>
            <person name="Golyshina O.V."/>
            <person name="Manteca A."/>
            <person name="Ramos J.L."/>
            <person name="Gallego J.R."/>
            <person name="Llorente I."/>
            <person name="Martins Dos Santos V.A."/>
            <person name="Jensen O.N."/>
            <person name="Pelaez A.I."/>
            <person name="Sanchez J."/>
            <person name="Ferrer M."/>
        </authorList>
    </citation>
    <scope>NUCLEOTIDE SEQUENCE</scope>
</reference>
<protein>
    <submittedName>
        <fullName evidence="1">Uncharacterized protein</fullName>
    </submittedName>
</protein>
<feature type="non-terminal residue" evidence="1">
    <location>
        <position position="72"/>
    </location>
</feature>
<reference evidence="1" key="1">
    <citation type="submission" date="2013-08" db="EMBL/GenBank/DDBJ databases">
        <authorList>
            <person name="Mendez C."/>
            <person name="Richter M."/>
            <person name="Ferrer M."/>
            <person name="Sanchez J."/>
        </authorList>
    </citation>
    <scope>NUCLEOTIDE SEQUENCE</scope>
</reference>
<accession>T1CIH2</accession>
<organism evidence="1">
    <name type="scientific">mine drainage metagenome</name>
    <dbReference type="NCBI Taxonomy" id="410659"/>
    <lineage>
        <taxon>unclassified sequences</taxon>
        <taxon>metagenomes</taxon>
        <taxon>ecological metagenomes</taxon>
    </lineage>
</organism>
<comment type="caution">
    <text evidence="1">The sequence shown here is derived from an EMBL/GenBank/DDBJ whole genome shotgun (WGS) entry which is preliminary data.</text>
</comment>
<evidence type="ECO:0000313" key="1">
    <source>
        <dbReference type="EMBL" id="EQD67295.1"/>
    </source>
</evidence>
<dbReference type="AlphaFoldDB" id="T1CIH2"/>
<name>T1CIH2_9ZZZZ</name>
<gene>
    <name evidence="1" type="ORF">B2A_00812</name>
</gene>
<proteinExistence type="predicted"/>
<sequence>MAARRWGPTIASGAGVDRKTARRYIEAAVGLGLDRDGGESQLSDALIGGVCEAVRPSRPHGHGASWAQLCTQ</sequence>
<dbReference type="EMBL" id="AUZZ01000622">
    <property type="protein sequence ID" value="EQD67295.1"/>
    <property type="molecule type" value="Genomic_DNA"/>
</dbReference>